<dbReference type="GO" id="GO:0003677">
    <property type="term" value="F:DNA binding"/>
    <property type="evidence" value="ECO:0007669"/>
    <property type="project" value="InterPro"/>
</dbReference>
<evidence type="ECO:0000259" key="1">
    <source>
        <dbReference type="Pfam" id="PF07508"/>
    </source>
</evidence>
<organism evidence="2">
    <name type="scientific">marine metagenome</name>
    <dbReference type="NCBI Taxonomy" id="408172"/>
    <lineage>
        <taxon>unclassified sequences</taxon>
        <taxon>metagenomes</taxon>
        <taxon>ecological metagenomes</taxon>
    </lineage>
</organism>
<sequence>MYSGVLDGTIPHLQFSIEIQSNNLTYHKPYTKKQQINYKLIKYLHEIEGLGYRKISQKMNSWGIPTIRGKKWFPQSVFSVLKRKHQRDMRIEQIRNK</sequence>
<dbReference type="GO" id="GO:0000150">
    <property type="term" value="F:DNA strand exchange activity"/>
    <property type="evidence" value="ECO:0007669"/>
    <property type="project" value="InterPro"/>
</dbReference>
<reference evidence="2" key="1">
    <citation type="submission" date="2018-05" db="EMBL/GenBank/DDBJ databases">
        <authorList>
            <person name="Lanie J.A."/>
            <person name="Ng W.-L."/>
            <person name="Kazmierczak K.M."/>
            <person name="Andrzejewski T.M."/>
            <person name="Davidsen T.M."/>
            <person name="Wayne K.J."/>
            <person name="Tettelin H."/>
            <person name="Glass J.I."/>
            <person name="Rusch D."/>
            <person name="Podicherti R."/>
            <person name="Tsui H.-C.T."/>
            <person name="Winkler M.E."/>
        </authorList>
    </citation>
    <scope>NUCLEOTIDE SEQUENCE</scope>
</reference>
<protein>
    <recommendedName>
        <fullName evidence="1">Recombinase domain-containing protein</fullName>
    </recommendedName>
</protein>
<evidence type="ECO:0000313" key="2">
    <source>
        <dbReference type="EMBL" id="SVD48827.1"/>
    </source>
</evidence>
<gene>
    <name evidence="2" type="ORF">METZ01_LOCUS401681</name>
</gene>
<dbReference type="EMBL" id="UINC01153871">
    <property type="protein sequence ID" value="SVD48827.1"/>
    <property type="molecule type" value="Genomic_DNA"/>
</dbReference>
<dbReference type="InterPro" id="IPR011109">
    <property type="entry name" value="DNA_bind_recombinase_dom"/>
</dbReference>
<feature type="domain" description="Recombinase" evidence="1">
    <location>
        <begin position="47"/>
        <end position="84"/>
    </location>
</feature>
<dbReference type="AlphaFoldDB" id="A0A382VQM9"/>
<feature type="non-terminal residue" evidence="2">
    <location>
        <position position="97"/>
    </location>
</feature>
<proteinExistence type="predicted"/>
<accession>A0A382VQM9</accession>
<dbReference type="Pfam" id="PF07508">
    <property type="entry name" value="Recombinase"/>
    <property type="match status" value="1"/>
</dbReference>
<name>A0A382VQM9_9ZZZZ</name>